<evidence type="ECO:0000313" key="5">
    <source>
        <dbReference type="Proteomes" id="UP000000332"/>
    </source>
</evidence>
<dbReference type="InParanoid" id="D8IE44"/>
<feature type="repeat" description="ANK" evidence="3">
    <location>
        <begin position="203"/>
        <end position="235"/>
    </location>
</feature>
<dbReference type="SUPFAM" id="SSF48403">
    <property type="entry name" value="Ankyrin repeat"/>
    <property type="match status" value="1"/>
</dbReference>
<dbReference type="PROSITE" id="PS50297">
    <property type="entry name" value="ANK_REP_REGION"/>
    <property type="match status" value="3"/>
</dbReference>
<dbReference type="InterPro" id="IPR002110">
    <property type="entry name" value="Ankyrin_rpt"/>
</dbReference>
<dbReference type="STRING" id="759914.BP951000_1433"/>
<keyword evidence="2 3" id="KW-0040">ANK repeat</keyword>
<feature type="repeat" description="ANK" evidence="3">
    <location>
        <begin position="306"/>
        <end position="338"/>
    </location>
</feature>
<dbReference type="SMART" id="SM00248">
    <property type="entry name" value="ANK"/>
    <property type="match status" value="8"/>
</dbReference>
<dbReference type="InterPro" id="IPR051165">
    <property type="entry name" value="Multifunctional_ANK_Repeat"/>
</dbReference>
<keyword evidence="1" id="KW-0677">Repeat</keyword>
<dbReference type="AlphaFoldDB" id="D8IE44"/>
<proteinExistence type="predicted"/>
<keyword evidence="5" id="KW-1185">Reference proteome</keyword>
<dbReference type="PANTHER" id="PTHR24123:SF33">
    <property type="entry name" value="PROTEIN HOS4"/>
    <property type="match status" value="1"/>
</dbReference>
<dbReference type="PRINTS" id="PR01415">
    <property type="entry name" value="ANKYRIN"/>
</dbReference>
<reference evidence="4 5" key="1">
    <citation type="journal article" date="2010" name="PLoS ONE">
        <title>The complete genome sequence of the pathogenic intestinal spirochete Brachyspira pilosicoli and comparison with other Brachyspira genomes.</title>
        <authorList>
            <person name="Wanchanthuek P."/>
            <person name="Bellgard M.I."/>
            <person name="La T."/>
            <person name="Ryan K."/>
            <person name="Moolhuijzen P."/>
            <person name="Chapman B."/>
            <person name="Black M."/>
            <person name="Schibeci D."/>
            <person name="Hunter A."/>
            <person name="Barrero R."/>
            <person name="Phillips N.D."/>
            <person name="Hampson D.J."/>
        </authorList>
    </citation>
    <scope>NUCLEOTIDE SEQUENCE [LARGE SCALE GENOMIC DNA]</scope>
    <source>
        <strain evidence="5">ATCC BAA-1826 / 95/1000</strain>
    </source>
</reference>
<evidence type="ECO:0000313" key="4">
    <source>
        <dbReference type="EMBL" id="ADK31417.1"/>
    </source>
</evidence>
<gene>
    <name evidence="4" type="ordered locus">BP951000_1433</name>
</gene>
<feature type="repeat" description="ANK" evidence="3">
    <location>
        <begin position="72"/>
        <end position="104"/>
    </location>
</feature>
<organism evidence="4 5">
    <name type="scientific">Brachyspira pilosicoli (strain ATCC BAA-1826 / 95/1000)</name>
    <dbReference type="NCBI Taxonomy" id="759914"/>
    <lineage>
        <taxon>Bacteria</taxon>
        <taxon>Pseudomonadati</taxon>
        <taxon>Spirochaetota</taxon>
        <taxon>Spirochaetia</taxon>
        <taxon>Brachyspirales</taxon>
        <taxon>Brachyspiraceae</taxon>
        <taxon>Brachyspira</taxon>
    </lineage>
</organism>
<protein>
    <submittedName>
        <fullName evidence="4">TPR domain-containing protein</fullName>
    </submittedName>
</protein>
<feature type="repeat" description="ANK" evidence="3">
    <location>
        <begin position="169"/>
        <end position="202"/>
    </location>
</feature>
<dbReference type="PANTHER" id="PTHR24123">
    <property type="entry name" value="ANKYRIN REPEAT-CONTAINING"/>
    <property type="match status" value="1"/>
</dbReference>
<dbReference type="HOGENOM" id="CLU_000134_18_0_12"/>
<dbReference type="KEGG" id="bpo:BP951000_1433"/>
<evidence type="ECO:0000256" key="2">
    <source>
        <dbReference type="ARBA" id="ARBA00023043"/>
    </source>
</evidence>
<dbReference type="Proteomes" id="UP000000332">
    <property type="component" value="Chromosome"/>
</dbReference>
<dbReference type="eggNOG" id="COG0666">
    <property type="taxonomic scope" value="Bacteria"/>
</dbReference>
<dbReference type="PROSITE" id="PS50088">
    <property type="entry name" value="ANK_REPEAT"/>
    <property type="match status" value="4"/>
</dbReference>
<dbReference type="Pfam" id="PF00023">
    <property type="entry name" value="Ank"/>
    <property type="match status" value="1"/>
</dbReference>
<dbReference type="InterPro" id="IPR036770">
    <property type="entry name" value="Ankyrin_rpt-contain_sf"/>
</dbReference>
<evidence type="ECO:0000256" key="3">
    <source>
        <dbReference type="PROSITE-ProRule" id="PRU00023"/>
    </source>
</evidence>
<dbReference type="Gene3D" id="1.25.40.20">
    <property type="entry name" value="Ankyrin repeat-containing domain"/>
    <property type="match status" value="3"/>
</dbReference>
<sequence length="356" mass="40634">MISEQFLLVIIGTKMIKKYIVLIIVGVVLMVNDSYGITQDERNFLHACRYGQMYVIEELIDKVNINVQDEEDGFTPLMNAVTEGEIEVVKILLEHNADVIKIKDNKGRNAFFWAAVLDELEILKLFEKYNPDFNVSDNYGSNVFFFTRKKETVNYFLQHGADINKKNKSGRTPLIQHSLAYENQEHVKFLLEKGADINAQDNEGVTTLMFAVQTDKVQIIDICLSENADINIKDNEGKTALFHTISSFGVLENVKAMTEDMFGDHAKTDYIKDYMNQKKIEETDRAIRLIKLLVSNGADINAQDNKGNTLLMYAIELRNEPLINEILKLNPDVNIKNKKGKTANDMAKEYGYKIVK</sequence>
<dbReference type="EMBL" id="CP002025">
    <property type="protein sequence ID" value="ADK31417.1"/>
    <property type="molecule type" value="Genomic_DNA"/>
</dbReference>
<evidence type="ECO:0000256" key="1">
    <source>
        <dbReference type="ARBA" id="ARBA00022737"/>
    </source>
</evidence>
<dbReference type="Pfam" id="PF12796">
    <property type="entry name" value="Ank_2"/>
    <property type="match status" value="3"/>
</dbReference>
<accession>D8IE44</accession>
<name>D8IE44_BRAP9</name>